<proteinExistence type="predicted"/>
<name>A0A1Q9C6R4_SYMMI</name>
<feature type="region of interest" description="Disordered" evidence="1">
    <location>
        <begin position="1"/>
        <end position="71"/>
    </location>
</feature>
<reference evidence="2 3" key="1">
    <citation type="submission" date="2016-02" db="EMBL/GenBank/DDBJ databases">
        <title>Genome analysis of coral dinoflagellate symbionts highlights evolutionary adaptations to a symbiotic lifestyle.</title>
        <authorList>
            <person name="Aranda M."/>
            <person name="Li Y."/>
            <person name="Liew Y.J."/>
            <person name="Baumgarten S."/>
            <person name="Simakov O."/>
            <person name="Wilson M."/>
            <person name="Piel J."/>
            <person name="Ashoor H."/>
            <person name="Bougouffa S."/>
            <person name="Bajic V.B."/>
            <person name="Ryu T."/>
            <person name="Ravasi T."/>
            <person name="Bayer T."/>
            <person name="Micklem G."/>
            <person name="Kim H."/>
            <person name="Bhak J."/>
            <person name="Lajeunesse T.C."/>
            <person name="Voolstra C.R."/>
        </authorList>
    </citation>
    <scope>NUCLEOTIDE SEQUENCE [LARGE SCALE GENOMIC DNA]</scope>
    <source>
        <strain evidence="2 3">CCMP2467</strain>
    </source>
</reference>
<accession>A0A1Q9C6R4</accession>
<dbReference type="AlphaFoldDB" id="A0A1Q9C6R4"/>
<comment type="caution">
    <text evidence="2">The sequence shown here is derived from an EMBL/GenBank/DDBJ whole genome shotgun (WGS) entry which is preliminary data.</text>
</comment>
<feature type="compositionally biased region" description="Basic residues" evidence="1">
    <location>
        <begin position="12"/>
        <end position="34"/>
    </location>
</feature>
<gene>
    <name evidence="2" type="ORF">AK812_SmicGene41180</name>
</gene>
<evidence type="ECO:0000313" key="3">
    <source>
        <dbReference type="Proteomes" id="UP000186817"/>
    </source>
</evidence>
<evidence type="ECO:0000256" key="1">
    <source>
        <dbReference type="SAM" id="MobiDB-lite"/>
    </source>
</evidence>
<dbReference type="EMBL" id="LSRX01001585">
    <property type="protein sequence ID" value="OLP78624.1"/>
    <property type="molecule type" value="Genomic_DNA"/>
</dbReference>
<feature type="compositionally biased region" description="Polar residues" evidence="1">
    <location>
        <begin position="56"/>
        <end position="68"/>
    </location>
</feature>
<protein>
    <submittedName>
        <fullName evidence="2">Uncharacterized protein</fullName>
    </submittedName>
</protein>
<sequence length="189" mass="20741">MQRASGYELLRKITKAKQKNKGKGKKGKKGKQRRRYEVVRVHSTFPKLWSAAEEQIPTSDSTEGSSQDGEPRVMAQLKEKVPEHPDLPALLSEIGRARPEKMEVDGSIRTVATVIVCPKAQGKTDAHDPKLGENAHLANPQHEVVGASEAKKPPKINACESAAVKSILRRSNTFGHIGAIPLHVESFEI</sequence>
<keyword evidence="3" id="KW-1185">Reference proteome</keyword>
<organism evidence="2 3">
    <name type="scientific">Symbiodinium microadriaticum</name>
    <name type="common">Dinoflagellate</name>
    <name type="synonym">Zooxanthella microadriatica</name>
    <dbReference type="NCBI Taxonomy" id="2951"/>
    <lineage>
        <taxon>Eukaryota</taxon>
        <taxon>Sar</taxon>
        <taxon>Alveolata</taxon>
        <taxon>Dinophyceae</taxon>
        <taxon>Suessiales</taxon>
        <taxon>Symbiodiniaceae</taxon>
        <taxon>Symbiodinium</taxon>
    </lineage>
</organism>
<dbReference type="Proteomes" id="UP000186817">
    <property type="component" value="Unassembled WGS sequence"/>
</dbReference>
<evidence type="ECO:0000313" key="2">
    <source>
        <dbReference type="EMBL" id="OLP78624.1"/>
    </source>
</evidence>